<feature type="domain" description="Aldehyde dehydrogenase" evidence="7">
    <location>
        <begin position="389"/>
        <end position="453"/>
    </location>
</feature>
<dbReference type="PIRSF" id="PIRSF036492">
    <property type="entry name" value="ALDH"/>
    <property type="match status" value="1"/>
</dbReference>
<dbReference type="AlphaFoldDB" id="A0AA38JC50"/>
<reference evidence="8" key="2">
    <citation type="journal article" date="2023" name="Proc. Natl. Acad. Sci. U.S.A.">
        <title>A global phylogenomic analysis of the shiitake genus Lentinula.</title>
        <authorList>
            <person name="Sierra-Patev S."/>
            <person name="Min B."/>
            <person name="Naranjo-Ortiz M."/>
            <person name="Looney B."/>
            <person name="Konkel Z."/>
            <person name="Slot J.C."/>
            <person name="Sakamoto Y."/>
            <person name="Steenwyk J.L."/>
            <person name="Rokas A."/>
            <person name="Carro J."/>
            <person name="Camarero S."/>
            <person name="Ferreira P."/>
            <person name="Molpeceres G."/>
            <person name="Ruiz-Duenas F.J."/>
            <person name="Serrano A."/>
            <person name="Henrissat B."/>
            <person name="Drula E."/>
            <person name="Hughes K.W."/>
            <person name="Mata J.L."/>
            <person name="Ishikawa N.K."/>
            <person name="Vargas-Isla R."/>
            <person name="Ushijima S."/>
            <person name="Smith C.A."/>
            <person name="Donoghue J."/>
            <person name="Ahrendt S."/>
            <person name="Andreopoulos W."/>
            <person name="He G."/>
            <person name="LaButti K."/>
            <person name="Lipzen A."/>
            <person name="Ng V."/>
            <person name="Riley R."/>
            <person name="Sandor L."/>
            <person name="Barry K."/>
            <person name="Martinez A.T."/>
            <person name="Xiao Y."/>
            <person name="Gibbons J.G."/>
            <person name="Terashima K."/>
            <person name="Grigoriev I.V."/>
            <person name="Hibbett D."/>
        </authorList>
    </citation>
    <scope>NUCLEOTIDE SEQUENCE</scope>
    <source>
        <strain evidence="8">ET3784</strain>
    </source>
</reference>
<dbReference type="PANTHER" id="PTHR43570">
    <property type="entry name" value="ALDEHYDE DEHYDROGENASE"/>
    <property type="match status" value="1"/>
</dbReference>
<keyword evidence="2 3" id="KW-0560">Oxidoreductase</keyword>
<evidence type="ECO:0000256" key="2">
    <source>
        <dbReference type="ARBA" id="ARBA00023002"/>
    </source>
</evidence>
<dbReference type="GO" id="GO:0004029">
    <property type="term" value="F:aldehyde dehydrogenase (NAD+) activity"/>
    <property type="evidence" value="ECO:0007669"/>
    <property type="project" value="TreeGrafter"/>
</dbReference>
<comment type="caution">
    <text evidence="8">The sequence shown here is derived from an EMBL/GenBank/DDBJ whole genome shotgun (WGS) entry which is preliminary data.</text>
</comment>
<dbReference type="EMBL" id="JANVFO010000042">
    <property type="protein sequence ID" value="KAJ3727205.1"/>
    <property type="molecule type" value="Genomic_DNA"/>
</dbReference>
<evidence type="ECO:0000256" key="3">
    <source>
        <dbReference type="PIRNR" id="PIRNR036492"/>
    </source>
</evidence>
<dbReference type="InterPro" id="IPR016162">
    <property type="entry name" value="Ald_DH_N"/>
</dbReference>
<evidence type="ECO:0000256" key="1">
    <source>
        <dbReference type="ARBA" id="ARBA00009986"/>
    </source>
</evidence>
<dbReference type="GO" id="GO:0006081">
    <property type="term" value="P:aldehyde metabolic process"/>
    <property type="evidence" value="ECO:0007669"/>
    <property type="project" value="InterPro"/>
</dbReference>
<dbReference type="InterPro" id="IPR015590">
    <property type="entry name" value="Aldehyde_DH_dom"/>
</dbReference>
<feature type="active site" evidence="4">
    <location>
        <position position="253"/>
    </location>
</feature>
<evidence type="ECO:0000313" key="8">
    <source>
        <dbReference type="EMBL" id="KAJ3727205.1"/>
    </source>
</evidence>
<gene>
    <name evidence="8" type="ORF">DFJ43DRAFT_1225779</name>
</gene>
<dbReference type="PANTHER" id="PTHR43570:SF16">
    <property type="entry name" value="ALDEHYDE DEHYDROGENASE TYPE III, ISOFORM Q"/>
    <property type="match status" value="1"/>
</dbReference>
<dbReference type="FunFam" id="3.40.605.10:FF:000004">
    <property type="entry name" value="Aldehyde dehydrogenase"/>
    <property type="match status" value="1"/>
</dbReference>
<feature type="active site" evidence="4 5">
    <location>
        <position position="219"/>
    </location>
</feature>
<dbReference type="InterPro" id="IPR012394">
    <property type="entry name" value="Aldehyde_DH_NAD(P)"/>
</dbReference>
<evidence type="ECO:0000256" key="6">
    <source>
        <dbReference type="RuleBase" id="RU003345"/>
    </source>
</evidence>
<proteinExistence type="inferred from homology"/>
<dbReference type="PROSITE" id="PS00687">
    <property type="entry name" value="ALDEHYDE_DEHYDR_GLU"/>
    <property type="match status" value="1"/>
</dbReference>
<dbReference type="InterPro" id="IPR029510">
    <property type="entry name" value="Ald_DH_CS_GLU"/>
</dbReference>
<keyword evidence="9" id="KW-1185">Reference proteome</keyword>
<dbReference type="InterPro" id="IPR016163">
    <property type="entry name" value="Ald_DH_C"/>
</dbReference>
<sequence length="501" mass="55720">MIDTPLDEIPKINASLHATFATRKTFPLAWRQHQLLQIARMLQENHKAFADAIYADLGKPAFEVYMTELNLMIDRAIISAKRLPEWAAVKNLENHPDLPAHQKAWKPRVAPTPKGAALVISPWNYPLILSIQGTIGAIAAGCTLCLKLSEVTFNYAGLLQDLIPKYLDQDAVKVVCGSVPEITKVLEQKWDHIFYTGNGTVARIIAAAAAKHLTPLTLELGGKSPVIIDPEFDMELAARRVLWGKINNCGQVCVSPDYALVTPSSTAAFAENLKKACASFYPNGSLKSDSYTRMINMQHFNRIKSLLERTQGKVLMGGGMDEKERRIEPTVVLVKPGDVLLESETFGPILTLLEVEDMRAACEYISAQFVLCLPFRQSDLDPSRSDHPLVLYLFTQNEQLQQDVRKLTMSGNLIFNDTFMQMDVKVLPFGGVGESGYGRQVLENTFNCFTYERTTLEIPVDVEDKIHLRYPPYTAHAFEVECAPTLNVQIPESSPEGGLVA</sequence>
<evidence type="ECO:0000313" key="9">
    <source>
        <dbReference type="Proteomes" id="UP001176059"/>
    </source>
</evidence>
<dbReference type="Proteomes" id="UP001176059">
    <property type="component" value="Unassembled WGS sequence"/>
</dbReference>
<dbReference type="SUPFAM" id="SSF53720">
    <property type="entry name" value="ALDH-like"/>
    <property type="match status" value="1"/>
</dbReference>
<dbReference type="GO" id="GO:0005737">
    <property type="term" value="C:cytoplasm"/>
    <property type="evidence" value="ECO:0007669"/>
    <property type="project" value="TreeGrafter"/>
</dbReference>
<dbReference type="Gene3D" id="3.40.309.10">
    <property type="entry name" value="Aldehyde Dehydrogenase, Chain A, domain 2"/>
    <property type="match status" value="1"/>
</dbReference>
<evidence type="ECO:0000256" key="4">
    <source>
        <dbReference type="PIRSR" id="PIRSR036492-1"/>
    </source>
</evidence>
<feature type="domain" description="Aldehyde dehydrogenase" evidence="7">
    <location>
        <begin position="17"/>
        <end position="363"/>
    </location>
</feature>
<dbReference type="Pfam" id="PF00171">
    <property type="entry name" value="Aldedh"/>
    <property type="match status" value="2"/>
</dbReference>
<evidence type="ECO:0000256" key="5">
    <source>
        <dbReference type="PROSITE-ProRule" id="PRU10007"/>
    </source>
</evidence>
<reference evidence="8" key="1">
    <citation type="submission" date="2022-08" db="EMBL/GenBank/DDBJ databases">
        <authorList>
            <consortium name="DOE Joint Genome Institute"/>
            <person name="Min B."/>
            <person name="Sierra-Patev S."/>
            <person name="Naranjo-Ortiz M."/>
            <person name="Looney B."/>
            <person name="Konkel Z."/>
            <person name="Slot J.C."/>
            <person name="Sakamoto Y."/>
            <person name="Steenwyk J.L."/>
            <person name="Rokas A."/>
            <person name="Carro J."/>
            <person name="Camarero S."/>
            <person name="Ferreira P."/>
            <person name="Molpeceres G."/>
            <person name="Ruiz-duenas F.J."/>
            <person name="Serrano A."/>
            <person name="Henrissat B."/>
            <person name="Drula E."/>
            <person name="Hughes K.W."/>
            <person name="Mata J.L."/>
            <person name="Ishikawa N.K."/>
            <person name="Vargas-Isla R."/>
            <person name="Ushijima S."/>
            <person name="Smith C.A."/>
            <person name="Ahrendt S."/>
            <person name="Andreopoulos W."/>
            <person name="He G."/>
            <person name="LaButti K."/>
            <person name="Lipzen A."/>
            <person name="Ng V."/>
            <person name="Riley R."/>
            <person name="Sandor L."/>
            <person name="Barry K."/>
            <person name="Martinez A.T."/>
            <person name="Xiao Y."/>
            <person name="Gibbons J.G."/>
            <person name="Terashima K."/>
            <person name="Hibbett D.S."/>
            <person name="Grigoriev I.V."/>
        </authorList>
    </citation>
    <scope>NUCLEOTIDE SEQUENCE</scope>
    <source>
        <strain evidence="8">ET3784</strain>
    </source>
</reference>
<dbReference type="InterPro" id="IPR016161">
    <property type="entry name" value="Ald_DH/histidinol_DH"/>
</dbReference>
<organism evidence="8 9">
    <name type="scientific">Lentinula guzmanii</name>
    <dbReference type="NCBI Taxonomy" id="2804957"/>
    <lineage>
        <taxon>Eukaryota</taxon>
        <taxon>Fungi</taxon>
        <taxon>Dikarya</taxon>
        <taxon>Basidiomycota</taxon>
        <taxon>Agaricomycotina</taxon>
        <taxon>Agaricomycetes</taxon>
        <taxon>Agaricomycetidae</taxon>
        <taxon>Agaricales</taxon>
        <taxon>Marasmiineae</taxon>
        <taxon>Omphalotaceae</taxon>
        <taxon>Lentinula</taxon>
    </lineage>
</organism>
<name>A0AA38JC50_9AGAR</name>
<protein>
    <recommendedName>
        <fullName evidence="3">Aldehyde dehydrogenase</fullName>
    </recommendedName>
</protein>
<comment type="similarity">
    <text evidence="1 3 6">Belongs to the aldehyde dehydrogenase family.</text>
</comment>
<evidence type="ECO:0000259" key="7">
    <source>
        <dbReference type="Pfam" id="PF00171"/>
    </source>
</evidence>
<dbReference type="Gene3D" id="3.40.605.10">
    <property type="entry name" value="Aldehyde Dehydrogenase, Chain A, domain 1"/>
    <property type="match status" value="1"/>
</dbReference>
<accession>A0AA38JC50</accession>